<dbReference type="Proteomes" id="UP000601223">
    <property type="component" value="Unassembled WGS sequence"/>
</dbReference>
<evidence type="ECO:0000313" key="2">
    <source>
        <dbReference type="Proteomes" id="UP000601223"/>
    </source>
</evidence>
<protein>
    <submittedName>
        <fullName evidence="1">Uncharacterized protein</fullName>
    </submittedName>
</protein>
<proteinExistence type="predicted"/>
<dbReference type="RefSeq" id="WP_203756149.1">
    <property type="nucleotide sequence ID" value="NZ_BONF01000052.1"/>
</dbReference>
<dbReference type="AlphaFoldDB" id="A0A8J3JY24"/>
<comment type="caution">
    <text evidence="1">The sequence shown here is derived from an EMBL/GenBank/DDBJ whole genome shotgun (WGS) entry which is preliminary data.</text>
</comment>
<organism evidence="1 2">
    <name type="scientific">Catellatospora bangladeshensis</name>
    <dbReference type="NCBI Taxonomy" id="310355"/>
    <lineage>
        <taxon>Bacteria</taxon>
        <taxon>Bacillati</taxon>
        <taxon>Actinomycetota</taxon>
        <taxon>Actinomycetes</taxon>
        <taxon>Micromonosporales</taxon>
        <taxon>Micromonosporaceae</taxon>
        <taxon>Catellatospora</taxon>
    </lineage>
</organism>
<evidence type="ECO:0000313" key="1">
    <source>
        <dbReference type="EMBL" id="GIF85774.1"/>
    </source>
</evidence>
<keyword evidence="2" id="KW-1185">Reference proteome</keyword>
<reference evidence="1 2" key="1">
    <citation type="submission" date="2021-01" db="EMBL/GenBank/DDBJ databases">
        <title>Whole genome shotgun sequence of Catellatospora bangladeshensis NBRC 107357.</title>
        <authorList>
            <person name="Komaki H."/>
            <person name="Tamura T."/>
        </authorList>
    </citation>
    <scope>NUCLEOTIDE SEQUENCE [LARGE SCALE GENOMIC DNA]</scope>
    <source>
        <strain evidence="1 2">NBRC 107357</strain>
    </source>
</reference>
<sequence length="338" mass="37080">MARYAVLVAPSANRVYTQSAPELTAAELAVFSERALGGRLEPAEVVELGGRPYLSFEVEDGELAAGELRVLANLSSAYALFEIVGDGLLKPLGEAPLDRFDDDLITIQKYAGKTNENFTKLLLNVTALATSWADQLLTRRFVVLDPVAGRGTTLNQALMYGWDAIGIELDGKDVEAYSAFLKTWLKNKRIKHTTEMAPLRREGKRIGRRFDARIGDVRDQPQHLSVFEADTTQTRGLLKGNSVDLVVADLPYGVVHGSRSAKGLARGPLELLEEALPGWLSLLRPGGALGVSWNTHVAPREDALDLLEEHGLEAVDYEGFEHRVDQAINRDILVARKV</sequence>
<dbReference type="SUPFAM" id="SSF53335">
    <property type="entry name" value="S-adenosyl-L-methionine-dependent methyltransferases"/>
    <property type="match status" value="1"/>
</dbReference>
<accession>A0A8J3JY24</accession>
<dbReference type="EMBL" id="BONF01000052">
    <property type="protein sequence ID" value="GIF85774.1"/>
    <property type="molecule type" value="Genomic_DNA"/>
</dbReference>
<gene>
    <name evidence="1" type="ORF">Cba03nite_71230</name>
</gene>
<dbReference type="InterPro" id="IPR029063">
    <property type="entry name" value="SAM-dependent_MTases_sf"/>
</dbReference>
<dbReference type="Gene3D" id="3.40.50.150">
    <property type="entry name" value="Vaccinia Virus protein VP39"/>
    <property type="match status" value="1"/>
</dbReference>
<name>A0A8J3JY24_9ACTN</name>